<name>A0A4V3XBR1_9AGAM</name>
<comment type="caution">
    <text evidence="2">The sequence shown here is derived from an EMBL/GenBank/DDBJ whole genome shotgun (WGS) entry which is preliminary data.</text>
</comment>
<keyword evidence="3" id="KW-1185">Reference proteome</keyword>
<evidence type="ECO:0000313" key="2">
    <source>
        <dbReference type="EMBL" id="THH02963.1"/>
    </source>
</evidence>
<evidence type="ECO:0000313" key="3">
    <source>
        <dbReference type="Proteomes" id="UP000308199"/>
    </source>
</evidence>
<dbReference type="AlphaFoldDB" id="A0A4V3XBR1"/>
<sequence length="227" mass="25243">MSLAQAASLSTASDASYYTAGSTSPVPRSAMLDAYAVEEPTSPVFRENVILPPSLMRSEASQVSDVRMKGTEPVWYEREKDRIVITDLDAAAEEAENEYMSKAEPHPDAAGHADSNEDYSISAVLFDHIKRQANFPYVPRTKEKEPGALVLFKPPPLEFFAPLGTEPQTKQEEKEKNETRKVRVEEIDLDIANIQQPPGGYEVGTVSMEQEDEDLGELMEMDMDVEL</sequence>
<dbReference type="EMBL" id="SGPK01000528">
    <property type="protein sequence ID" value="THH02963.1"/>
    <property type="molecule type" value="Genomic_DNA"/>
</dbReference>
<feature type="compositionally biased region" description="Low complexity" evidence="1">
    <location>
        <begin position="1"/>
        <end position="24"/>
    </location>
</feature>
<dbReference type="OrthoDB" id="3364141at2759"/>
<gene>
    <name evidence="2" type="ORF">EW145_g6652</name>
</gene>
<organism evidence="2 3">
    <name type="scientific">Phellinidium pouzarii</name>
    <dbReference type="NCBI Taxonomy" id="167371"/>
    <lineage>
        <taxon>Eukaryota</taxon>
        <taxon>Fungi</taxon>
        <taxon>Dikarya</taxon>
        <taxon>Basidiomycota</taxon>
        <taxon>Agaricomycotina</taxon>
        <taxon>Agaricomycetes</taxon>
        <taxon>Hymenochaetales</taxon>
        <taxon>Hymenochaetaceae</taxon>
        <taxon>Phellinidium</taxon>
    </lineage>
</organism>
<protein>
    <submittedName>
        <fullName evidence="2">Uncharacterized protein</fullName>
    </submittedName>
</protein>
<feature type="region of interest" description="Disordered" evidence="1">
    <location>
        <begin position="160"/>
        <end position="181"/>
    </location>
</feature>
<dbReference type="Proteomes" id="UP000308199">
    <property type="component" value="Unassembled WGS sequence"/>
</dbReference>
<evidence type="ECO:0000256" key="1">
    <source>
        <dbReference type="SAM" id="MobiDB-lite"/>
    </source>
</evidence>
<proteinExistence type="predicted"/>
<accession>A0A4V3XBR1</accession>
<feature type="compositionally biased region" description="Basic and acidic residues" evidence="1">
    <location>
        <begin position="169"/>
        <end position="181"/>
    </location>
</feature>
<reference evidence="2 3" key="1">
    <citation type="submission" date="2019-02" db="EMBL/GenBank/DDBJ databases">
        <title>Genome sequencing of the rare red list fungi Phellinidium pouzarii.</title>
        <authorList>
            <person name="Buettner E."/>
            <person name="Kellner H."/>
        </authorList>
    </citation>
    <scope>NUCLEOTIDE SEQUENCE [LARGE SCALE GENOMIC DNA]</scope>
    <source>
        <strain evidence="2 3">DSM 108285</strain>
    </source>
</reference>
<feature type="region of interest" description="Disordered" evidence="1">
    <location>
        <begin position="1"/>
        <end position="27"/>
    </location>
</feature>